<comment type="caution">
    <text evidence="3">The sequence shown here is derived from an EMBL/GenBank/DDBJ whole genome shotgun (WGS) entry which is preliminary data.</text>
</comment>
<dbReference type="RefSeq" id="WP_183410349.1">
    <property type="nucleotide sequence ID" value="NZ_JACHWY010000002.1"/>
</dbReference>
<dbReference type="AlphaFoldDB" id="A0A7W4W4Z2"/>
<dbReference type="PANTHER" id="PTHR44196">
    <property type="entry name" value="DEHYDROGENASE/REDUCTASE SDR FAMILY MEMBER 7B"/>
    <property type="match status" value="1"/>
</dbReference>
<evidence type="ECO:0000256" key="1">
    <source>
        <dbReference type="ARBA" id="ARBA00006484"/>
    </source>
</evidence>
<comment type="similarity">
    <text evidence="1">Belongs to the short-chain dehydrogenases/reductases (SDR) family.</text>
</comment>
<gene>
    <name evidence="3" type="ORF">FHR99_001842</name>
</gene>
<protein>
    <submittedName>
        <fullName evidence="3">Short-subunit dehydrogenase</fullName>
    </submittedName>
</protein>
<dbReference type="Proteomes" id="UP000537130">
    <property type="component" value="Unassembled WGS sequence"/>
</dbReference>
<proteinExistence type="inferred from homology"/>
<dbReference type="CDD" id="cd05233">
    <property type="entry name" value="SDR_c"/>
    <property type="match status" value="1"/>
</dbReference>
<accession>A0A7W4W4Z2</accession>
<organism evidence="3 4">
    <name type="scientific">Litorivivens lipolytica</name>
    <dbReference type="NCBI Taxonomy" id="1524264"/>
    <lineage>
        <taxon>Bacteria</taxon>
        <taxon>Pseudomonadati</taxon>
        <taxon>Pseudomonadota</taxon>
        <taxon>Gammaproteobacteria</taxon>
        <taxon>Litorivivens</taxon>
    </lineage>
</organism>
<keyword evidence="4" id="KW-1185">Reference proteome</keyword>
<dbReference type="PANTHER" id="PTHR44196:SF1">
    <property type="entry name" value="DEHYDROGENASE_REDUCTASE SDR FAMILY MEMBER 7B"/>
    <property type="match status" value="1"/>
</dbReference>
<dbReference type="PRINTS" id="PR00081">
    <property type="entry name" value="GDHRDH"/>
</dbReference>
<evidence type="ECO:0000313" key="4">
    <source>
        <dbReference type="Proteomes" id="UP000537130"/>
    </source>
</evidence>
<dbReference type="Gene3D" id="3.40.50.720">
    <property type="entry name" value="NAD(P)-binding Rossmann-like Domain"/>
    <property type="match status" value="1"/>
</dbReference>
<dbReference type="SUPFAM" id="SSF51735">
    <property type="entry name" value="NAD(P)-binding Rossmann-fold domains"/>
    <property type="match status" value="1"/>
</dbReference>
<evidence type="ECO:0000256" key="2">
    <source>
        <dbReference type="ARBA" id="ARBA00023002"/>
    </source>
</evidence>
<reference evidence="3 4" key="1">
    <citation type="submission" date="2020-08" db="EMBL/GenBank/DDBJ databases">
        <title>Genomic Encyclopedia of Type Strains, Phase III (KMG-III): the genomes of soil and plant-associated and newly described type strains.</title>
        <authorList>
            <person name="Whitman W."/>
        </authorList>
    </citation>
    <scope>NUCLEOTIDE SEQUENCE [LARGE SCALE GENOMIC DNA]</scope>
    <source>
        <strain evidence="3 4">CECT 8654</strain>
    </source>
</reference>
<dbReference type="GO" id="GO:0016491">
    <property type="term" value="F:oxidoreductase activity"/>
    <property type="evidence" value="ECO:0007669"/>
    <property type="project" value="UniProtKB-KW"/>
</dbReference>
<dbReference type="GO" id="GO:0016020">
    <property type="term" value="C:membrane"/>
    <property type="evidence" value="ECO:0007669"/>
    <property type="project" value="TreeGrafter"/>
</dbReference>
<sequence>MAFEGKTVLITGGGSGMGRLAARNLAAAGKDVAIFDVNPEGLAETATGHTGIHHWVVDITDENAVHQAVKEVEEKLGPIDRLYNCAAIMPFGKILEHDAGVMKKMMEINYNGLIHITQAVLPGMVARGKGDFISFASMAGLLPTMLTGGYSATKAAVAMFTEILYHENINSGVRFACVCPPTTNTPLLNQGKETAWPKMLDQGTLLDPQDVLDAIDKGLEKGKFWIFPNRDSRIGYLMRRFAPGLIWKQVHQVEGF</sequence>
<dbReference type="Pfam" id="PF00106">
    <property type="entry name" value="adh_short"/>
    <property type="match status" value="1"/>
</dbReference>
<evidence type="ECO:0000313" key="3">
    <source>
        <dbReference type="EMBL" id="MBB3047576.1"/>
    </source>
</evidence>
<dbReference type="EMBL" id="JACHWY010000002">
    <property type="protein sequence ID" value="MBB3047576.1"/>
    <property type="molecule type" value="Genomic_DNA"/>
</dbReference>
<name>A0A7W4W4Z2_9GAMM</name>
<keyword evidence="2" id="KW-0560">Oxidoreductase</keyword>
<dbReference type="InterPro" id="IPR036291">
    <property type="entry name" value="NAD(P)-bd_dom_sf"/>
</dbReference>
<dbReference type="InterPro" id="IPR002347">
    <property type="entry name" value="SDR_fam"/>
</dbReference>